<dbReference type="InterPro" id="IPR003591">
    <property type="entry name" value="Leu-rich_rpt_typical-subtyp"/>
</dbReference>
<accession>A0A2G9RZZ9</accession>
<dbReference type="SMART" id="SM00255">
    <property type="entry name" value="TIR"/>
    <property type="match status" value="1"/>
</dbReference>
<keyword evidence="8" id="KW-0391">Immunity</keyword>
<dbReference type="SMART" id="SM00082">
    <property type="entry name" value="LRRCT"/>
    <property type="match status" value="1"/>
</dbReference>
<keyword evidence="3" id="KW-0399">Innate immunity</keyword>
<dbReference type="Gene3D" id="3.40.50.10140">
    <property type="entry name" value="Toll/interleukin-1 receptor homology (TIR) domain"/>
    <property type="match status" value="1"/>
</dbReference>
<comment type="similarity">
    <text evidence="2">Belongs to the Toll-like receptor family.</text>
</comment>
<dbReference type="GO" id="GO:0005886">
    <property type="term" value="C:plasma membrane"/>
    <property type="evidence" value="ECO:0007669"/>
    <property type="project" value="TreeGrafter"/>
</dbReference>
<dbReference type="SMART" id="SM00369">
    <property type="entry name" value="LRR_TYP"/>
    <property type="match status" value="16"/>
</dbReference>
<dbReference type="AlphaFoldDB" id="A0A2G9RZZ9"/>
<keyword evidence="11 17" id="KW-0675">Receptor</keyword>
<dbReference type="GO" id="GO:0006954">
    <property type="term" value="P:inflammatory response"/>
    <property type="evidence" value="ECO:0007669"/>
    <property type="project" value="UniProtKB-KW"/>
</dbReference>
<evidence type="ECO:0000256" key="2">
    <source>
        <dbReference type="ARBA" id="ARBA00009634"/>
    </source>
</evidence>
<keyword evidence="9 14" id="KW-1133">Transmembrane helix</keyword>
<evidence type="ECO:0000256" key="12">
    <source>
        <dbReference type="ARBA" id="ARBA00023180"/>
    </source>
</evidence>
<dbReference type="EMBL" id="KV928754">
    <property type="protein sequence ID" value="PIO32781.1"/>
    <property type="molecule type" value="Genomic_DNA"/>
</dbReference>
<evidence type="ECO:0000256" key="14">
    <source>
        <dbReference type="SAM" id="Phobius"/>
    </source>
</evidence>
<evidence type="ECO:0000256" key="9">
    <source>
        <dbReference type="ARBA" id="ARBA00022989"/>
    </source>
</evidence>
<keyword evidence="6 15" id="KW-0732">Signal</keyword>
<keyword evidence="10 14" id="KW-0472">Membrane</keyword>
<dbReference type="Gene3D" id="3.80.10.10">
    <property type="entry name" value="Ribonuclease Inhibitor"/>
    <property type="match status" value="1"/>
</dbReference>
<evidence type="ECO:0000256" key="3">
    <source>
        <dbReference type="ARBA" id="ARBA00022588"/>
    </source>
</evidence>
<dbReference type="InterPro" id="IPR000483">
    <property type="entry name" value="Cys-rich_flank_reg_C"/>
</dbReference>
<evidence type="ECO:0000256" key="6">
    <source>
        <dbReference type="ARBA" id="ARBA00022729"/>
    </source>
</evidence>
<feature type="chain" id="PRO_5013654899" evidence="15">
    <location>
        <begin position="27"/>
        <end position="901"/>
    </location>
</feature>
<dbReference type="PANTHER" id="PTHR24365">
    <property type="entry name" value="TOLL-LIKE RECEPTOR"/>
    <property type="match status" value="1"/>
</dbReference>
<proteinExistence type="inferred from homology"/>
<evidence type="ECO:0000256" key="11">
    <source>
        <dbReference type="ARBA" id="ARBA00023170"/>
    </source>
</evidence>
<dbReference type="FunFam" id="3.80.10.10:FF:000137">
    <property type="entry name" value="Toll-like receptor 3"/>
    <property type="match status" value="1"/>
</dbReference>
<dbReference type="GO" id="GO:0045087">
    <property type="term" value="P:innate immune response"/>
    <property type="evidence" value="ECO:0007669"/>
    <property type="project" value="UniProtKB-KW"/>
</dbReference>
<sequence>MKMPYFAWVFILWTLNTISLSPVCAANRCRVFQDKADCSHLELFTIPSDLPVNIKVLDLSHNRLKQLLAANLSRYDQLEHLNVGYNTLHILEPELCERLPLLKILNLEHNEFTKILEKAFLSCTNLTELHLSSNGVKEITGNPFKSLQSLKILDMSHNKMTSMALGDTEQLSNLEELSFSHNLINELKREALAFLGNNSVQKLDLSSNPVHNINPGCFQPFKYLNTLIMANLTLGPNLIELLCTELAVTQIKVLILLNSQLSRIHNKTFKGLQNTTLAVLDISKNSLTQIDNDSFIYLESLTVLNLEENQVSHLNAGAFKGLSNVKSLNLQKFFNGAKDPKIDDMPFQWFKKLENLNMERNKNLYFTQFTFTGLTSLKNLSLTECSFQSFTNRTFLSLLKSPLMLLNLTKTNIAKLEYGMFSSMEYLQILDLGLNKIDQTLSGYEFKGLLSIKLIYLSYNKHLALTSTSFSFVPTLEKLNLRKTALTFNTESTSPFTCLKNLTVLDLGNNNIANMVEDVFSGLHSLRILNLQHNNLARLWKKANPGGPVLFLKGLQNLEILDLLSNGLDEIPTNAFKGLLNLNILNLGENNVYLLPPSLFEDQSSLDILDLHKNLITSVESNTLKNVFNGLKVLNMAQNPFDCTCESIAWFSNWLNTTNTTVIGRDKQYVCNTPNKYHGIYVENFDSSPCKDTAPFKAIFILTFTITCCFLFLVLFLHFQGWRIQFYWSVVVNKILGFRVIDPGNLNFEYDAYIIHAKKDTKWVLKYLLPLDRAEDETSQLNFCFEERDFVGGLPIPTLTVNSIRNSRKIIFVISHYFLKDKWCNRFKIYQAVQQAIEQSRDSIILLFIEDIPDYKLNHSIHLRRGMFKSRCILEWPAEKERRNAFKQKLKIALGSTNVVN</sequence>
<evidence type="ECO:0000256" key="1">
    <source>
        <dbReference type="ARBA" id="ARBA00004479"/>
    </source>
</evidence>
<dbReference type="InterPro" id="IPR041015">
    <property type="entry name" value="TLR3_TMD"/>
</dbReference>
<dbReference type="GO" id="GO:0038023">
    <property type="term" value="F:signaling receptor activity"/>
    <property type="evidence" value="ECO:0007669"/>
    <property type="project" value="TreeGrafter"/>
</dbReference>
<dbReference type="OrthoDB" id="676979at2759"/>
<dbReference type="Pfam" id="PF01582">
    <property type="entry name" value="TIR"/>
    <property type="match status" value="1"/>
</dbReference>
<reference evidence="17" key="1">
    <citation type="submission" date="2017-08" db="EMBL/GenBank/DDBJ databases">
        <title>Assembly of the North American Bullfrog Genome.</title>
        <authorList>
            <person name="Warren R.L."/>
            <person name="Vandervalk B.P."/>
            <person name="Kucuk E."/>
            <person name="Birol I."/>
            <person name="Helbing C."/>
            <person name="Pandoh P."/>
            <person name="Behsaz B."/>
            <person name="Mohamadi H."/>
            <person name="Chu J."/>
            <person name="Jackman S."/>
            <person name="Hammond S.A."/>
            <person name="Veldhoen N."/>
            <person name="Kirk H."/>
            <person name="Zhao Y."/>
            <person name="Coope R."/>
            <person name="Pleasance S."/>
            <person name="Moore R."/>
            <person name="Holt R."/>
        </authorList>
    </citation>
    <scope>NUCLEOTIDE SEQUENCE</scope>
    <source>
        <strain evidence="17">Bruno</strain>
        <tissue evidence="17">Liver</tissue>
    </source>
</reference>
<feature type="transmembrane region" description="Helical" evidence="14">
    <location>
        <begin position="698"/>
        <end position="719"/>
    </location>
</feature>
<keyword evidence="7" id="KW-0677">Repeat</keyword>
<keyword evidence="13" id="KW-0395">Inflammatory response</keyword>
<dbReference type="PANTHER" id="PTHR24365:SF524">
    <property type="entry name" value="TOLL-LIKE RECEPTOR 3"/>
    <property type="match status" value="1"/>
</dbReference>
<dbReference type="Pfam" id="PF13855">
    <property type="entry name" value="LRR_8"/>
    <property type="match status" value="6"/>
</dbReference>
<organism evidence="17">
    <name type="scientific">Aquarana catesbeiana</name>
    <name type="common">American bullfrog</name>
    <name type="synonym">Rana catesbeiana</name>
    <dbReference type="NCBI Taxonomy" id="8400"/>
    <lineage>
        <taxon>Eukaryota</taxon>
        <taxon>Metazoa</taxon>
        <taxon>Chordata</taxon>
        <taxon>Craniata</taxon>
        <taxon>Vertebrata</taxon>
        <taxon>Euteleostomi</taxon>
        <taxon>Amphibia</taxon>
        <taxon>Batrachia</taxon>
        <taxon>Anura</taxon>
        <taxon>Neobatrachia</taxon>
        <taxon>Ranoidea</taxon>
        <taxon>Ranidae</taxon>
        <taxon>Aquarana</taxon>
    </lineage>
</organism>
<evidence type="ECO:0000256" key="10">
    <source>
        <dbReference type="ARBA" id="ARBA00023136"/>
    </source>
</evidence>
<evidence type="ECO:0000259" key="16">
    <source>
        <dbReference type="PROSITE" id="PS50104"/>
    </source>
</evidence>
<evidence type="ECO:0000256" key="13">
    <source>
        <dbReference type="ARBA" id="ARBA00023198"/>
    </source>
</evidence>
<dbReference type="GO" id="GO:0007165">
    <property type="term" value="P:signal transduction"/>
    <property type="evidence" value="ECO:0007669"/>
    <property type="project" value="InterPro"/>
</dbReference>
<gene>
    <name evidence="17" type="ORF">AB205_0009300</name>
</gene>
<dbReference type="SUPFAM" id="SSF52200">
    <property type="entry name" value="Toll/Interleukin receptor TIR domain"/>
    <property type="match status" value="1"/>
</dbReference>
<dbReference type="InterPro" id="IPR032675">
    <property type="entry name" value="LRR_dom_sf"/>
</dbReference>
<protein>
    <submittedName>
        <fullName evidence="17">Toll-like receptor 3</fullName>
    </submittedName>
</protein>
<name>A0A2G9RZZ9_AQUCT</name>
<evidence type="ECO:0000256" key="5">
    <source>
        <dbReference type="ARBA" id="ARBA00022692"/>
    </source>
</evidence>
<feature type="signal peptide" evidence="15">
    <location>
        <begin position="1"/>
        <end position="26"/>
    </location>
</feature>
<evidence type="ECO:0000313" key="17">
    <source>
        <dbReference type="EMBL" id="PIO32781.1"/>
    </source>
</evidence>
<dbReference type="PROSITE" id="PS51450">
    <property type="entry name" value="LRR"/>
    <property type="match status" value="3"/>
</dbReference>
<comment type="subcellular location">
    <subcellularLocation>
        <location evidence="1">Membrane</location>
        <topology evidence="1">Single-pass type I membrane protein</topology>
    </subcellularLocation>
</comment>
<dbReference type="InterPro" id="IPR000157">
    <property type="entry name" value="TIR_dom"/>
</dbReference>
<evidence type="ECO:0000256" key="15">
    <source>
        <dbReference type="SAM" id="SignalP"/>
    </source>
</evidence>
<keyword evidence="12" id="KW-0325">Glycoprotein</keyword>
<feature type="domain" description="TIR" evidence="16">
    <location>
        <begin position="748"/>
        <end position="894"/>
    </location>
</feature>
<evidence type="ECO:0000256" key="7">
    <source>
        <dbReference type="ARBA" id="ARBA00022737"/>
    </source>
</evidence>
<dbReference type="PRINTS" id="PR00019">
    <property type="entry name" value="LEURICHRPT"/>
</dbReference>
<keyword evidence="5 14" id="KW-0812">Transmembrane</keyword>
<dbReference type="PROSITE" id="PS50104">
    <property type="entry name" value="TIR"/>
    <property type="match status" value="1"/>
</dbReference>
<evidence type="ECO:0000256" key="4">
    <source>
        <dbReference type="ARBA" id="ARBA00022614"/>
    </source>
</evidence>
<dbReference type="InterPro" id="IPR035897">
    <property type="entry name" value="Toll_tir_struct_dom_sf"/>
</dbReference>
<evidence type="ECO:0000256" key="8">
    <source>
        <dbReference type="ARBA" id="ARBA00022859"/>
    </source>
</evidence>
<dbReference type="InterPro" id="IPR001611">
    <property type="entry name" value="Leu-rich_rpt"/>
</dbReference>
<keyword evidence="4" id="KW-0433">Leucine-rich repeat</keyword>
<dbReference type="SMART" id="SM00365">
    <property type="entry name" value="LRR_SD22"/>
    <property type="match status" value="7"/>
</dbReference>
<dbReference type="SUPFAM" id="SSF52058">
    <property type="entry name" value="L domain-like"/>
    <property type="match status" value="2"/>
</dbReference>
<dbReference type="Pfam" id="PF17968">
    <property type="entry name" value="Tlr3_TMD"/>
    <property type="match status" value="1"/>
</dbReference>